<dbReference type="GO" id="GO:0051087">
    <property type="term" value="F:protein-folding chaperone binding"/>
    <property type="evidence" value="ECO:0007669"/>
    <property type="project" value="InterPro"/>
</dbReference>
<dbReference type="GO" id="GO:0006457">
    <property type="term" value="P:protein folding"/>
    <property type="evidence" value="ECO:0007669"/>
    <property type="project" value="InterPro"/>
</dbReference>
<dbReference type="GO" id="GO:0005737">
    <property type="term" value="C:cytoplasm"/>
    <property type="evidence" value="ECO:0007669"/>
    <property type="project" value="UniProtKB-SubCell"/>
</dbReference>
<dbReference type="Proteomes" id="UP000176803">
    <property type="component" value="Unassembled WGS sequence"/>
</dbReference>
<evidence type="ECO:0000256" key="1">
    <source>
        <dbReference type="ARBA" id="ARBA00009054"/>
    </source>
</evidence>
<keyword evidence="2 3" id="KW-0143">Chaperone</keyword>
<reference evidence="8 9" key="1">
    <citation type="journal article" date="2016" name="Nat. Commun.">
        <title>Thousands of microbial genomes shed light on interconnected biogeochemical processes in an aquifer system.</title>
        <authorList>
            <person name="Anantharaman K."/>
            <person name="Brown C.T."/>
            <person name="Hug L.A."/>
            <person name="Sharon I."/>
            <person name="Castelle C.J."/>
            <person name="Probst A.J."/>
            <person name="Thomas B.C."/>
            <person name="Singh A."/>
            <person name="Wilkins M.J."/>
            <person name="Karaoz U."/>
            <person name="Brodie E.L."/>
            <person name="Williams K.H."/>
            <person name="Hubbard S.S."/>
            <person name="Banfield J.F."/>
        </authorList>
    </citation>
    <scope>NUCLEOTIDE SEQUENCE [LARGE SCALE GENOMIC DNA]</scope>
</reference>
<evidence type="ECO:0000256" key="3">
    <source>
        <dbReference type="HAMAP-Rule" id="MF_01151"/>
    </source>
</evidence>
<feature type="compositionally biased region" description="Basic and acidic residues" evidence="7">
    <location>
        <begin position="1"/>
        <end position="18"/>
    </location>
</feature>
<dbReference type="GO" id="GO:0042803">
    <property type="term" value="F:protein homodimerization activity"/>
    <property type="evidence" value="ECO:0007669"/>
    <property type="project" value="InterPro"/>
</dbReference>
<accession>A0A1F7I133</accession>
<dbReference type="HAMAP" id="MF_01151">
    <property type="entry name" value="GrpE"/>
    <property type="match status" value="1"/>
</dbReference>
<protein>
    <recommendedName>
        <fullName evidence="3 4">Protein GrpE</fullName>
    </recommendedName>
    <alternativeName>
        <fullName evidence="3">HSP-70 cofactor</fullName>
    </alternativeName>
</protein>
<dbReference type="CDD" id="cd00446">
    <property type="entry name" value="GrpE"/>
    <property type="match status" value="1"/>
</dbReference>
<dbReference type="PRINTS" id="PR00773">
    <property type="entry name" value="GRPEPROTEIN"/>
</dbReference>
<proteinExistence type="inferred from homology"/>
<evidence type="ECO:0000256" key="4">
    <source>
        <dbReference type="RuleBase" id="RU000639"/>
    </source>
</evidence>
<dbReference type="PANTHER" id="PTHR21237">
    <property type="entry name" value="GRPE PROTEIN"/>
    <property type="match status" value="1"/>
</dbReference>
<dbReference type="InterPro" id="IPR000740">
    <property type="entry name" value="GrpE"/>
</dbReference>
<keyword evidence="3" id="KW-0963">Cytoplasm</keyword>
<gene>
    <name evidence="3" type="primary">grpE</name>
    <name evidence="8" type="ORF">A3F03_02220</name>
</gene>
<evidence type="ECO:0000256" key="6">
    <source>
        <dbReference type="SAM" id="Coils"/>
    </source>
</evidence>
<dbReference type="AlphaFoldDB" id="A0A1F7I133"/>
<dbReference type="EMBL" id="MGAC01000048">
    <property type="protein sequence ID" value="OGK37077.1"/>
    <property type="molecule type" value="Genomic_DNA"/>
</dbReference>
<evidence type="ECO:0000313" key="9">
    <source>
        <dbReference type="Proteomes" id="UP000176803"/>
    </source>
</evidence>
<comment type="similarity">
    <text evidence="1 3 5">Belongs to the GrpE family.</text>
</comment>
<evidence type="ECO:0000256" key="7">
    <source>
        <dbReference type="SAM" id="MobiDB-lite"/>
    </source>
</evidence>
<dbReference type="Gene3D" id="3.90.20.20">
    <property type="match status" value="1"/>
</dbReference>
<comment type="caution">
    <text evidence="8">The sequence shown here is derived from an EMBL/GenBank/DDBJ whole genome shotgun (WGS) entry which is preliminary data.</text>
</comment>
<evidence type="ECO:0000313" key="8">
    <source>
        <dbReference type="EMBL" id="OGK37077.1"/>
    </source>
</evidence>
<dbReference type="Gene3D" id="2.30.22.10">
    <property type="entry name" value="Head domain of nucleotide exchange factor GrpE"/>
    <property type="match status" value="1"/>
</dbReference>
<dbReference type="InterPro" id="IPR013805">
    <property type="entry name" value="GrpE_CC"/>
</dbReference>
<name>A0A1F7I133_9BACT</name>
<dbReference type="Pfam" id="PF01025">
    <property type="entry name" value="GrpE"/>
    <property type="match status" value="1"/>
</dbReference>
<evidence type="ECO:0000256" key="2">
    <source>
        <dbReference type="ARBA" id="ARBA00023186"/>
    </source>
</evidence>
<dbReference type="SUPFAM" id="SSF58014">
    <property type="entry name" value="Coiled-coil domain of nucleotide exchange factor GrpE"/>
    <property type="match status" value="1"/>
</dbReference>
<comment type="subunit">
    <text evidence="3">Homodimer.</text>
</comment>
<dbReference type="PROSITE" id="PS01071">
    <property type="entry name" value="GRPE"/>
    <property type="match status" value="1"/>
</dbReference>
<feature type="region of interest" description="Disordered" evidence="7">
    <location>
        <begin position="1"/>
        <end position="27"/>
    </location>
</feature>
<evidence type="ECO:0000256" key="5">
    <source>
        <dbReference type="RuleBase" id="RU004478"/>
    </source>
</evidence>
<organism evidence="8 9">
    <name type="scientific">Candidatus Roizmanbacteria bacterium RIFCSPHIGHO2_12_FULL_41_11</name>
    <dbReference type="NCBI Taxonomy" id="1802052"/>
    <lineage>
        <taxon>Bacteria</taxon>
        <taxon>Candidatus Roizmaniibacteriota</taxon>
    </lineage>
</organism>
<dbReference type="InterPro" id="IPR009012">
    <property type="entry name" value="GrpE_head"/>
</dbReference>
<keyword evidence="3 4" id="KW-0346">Stress response</keyword>
<sequence>MQDKQKKTEKEHIQEAKYHKPAVGKPGHDAHLVQELSKLKQELTDNKNRYLRALADYQNLEKRVNEERQEGQKQAVMQVLNRLFPVLDNLEKAEVFIKDPGLKMVKDSLAQVLADFGLQKLEVLGKEYDPFFAEAVEIVHGEKDNQVIEVLQAGYQLGKKVIRPARVKVSKKITQDKQEKVIKNSV</sequence>
<comment type="function">
    <text evidence="3 4">Participates actively in the response to hyperosmotic and heat shock by preventing the aggregation of stress-denatured proteins, in association with DnaK and GrpE. It is the nucleotide exchange factor for DnaK and may function as a thermosensor. Unfolded proteins bind initially to DnaJ; upon interaction with the DnaJ-bound protein, DnaK hydrolyzes its bound ATP, resulting in the formation of a stable complex. GrpE releases ADP from DnaK; ATP binding to DnaK triggers the release of the substrate protein, thus completing the reaction cycle. Several rounds of ATP-dependent interactions between DnaJ, DnaK and GrpE are required for fully efficient folding.</text>
</comment>
<comment type="subcellular location">
    <subcellularLocation>
        <location evidence="3">Cytoplasm</location>
    </subcellularLocation>
</comment>
<feature type="coiled-coil region" evidence="6">
    <location>
        <begin position="33"/>
        <end position="74"/>
    </location>
</feature>
<dbReference type="GO" id="GO:0000774">
    <property type="term" value="F:adenyl-nucleotide exchange factor activity"/>
    <property type="evidence" value="ECO:0007669"/>
    <property type="project" value="InterPro"/>
</dbReference>
<keyword evidence="6" id="KW-0175">Coiled coil</keyword>
<dbReference type="PANTHER" id="PTHR21237:SF23">
    <property type="entry name" value="GRPE PROTEIN HOMOLOG, MITOCHONDRIAL"/>
    <property type="match status" value="1"/>
</dbReference>
<dbReference type="GO" id="GO:0051082">
    <property type="term" value="F:unfolded protein binding"/>
    <property type="evidence" value="ECO:0007669"/>
    <property type="project" value="TreeGrafter"/>
</dbReference>
<dbReference type="SUPFAM" id="SSF51064">
    <property type="entry name" value="Head domain of nucleotide exchange factor GrpE"/>
    <property type="match status" value="1"/>
</dbReference>